<comment type="caution">
    <text evidence="2">The sequence shown here is derived from an EMBL/GenBank/DDBJ whole genome shotgun (WGS) entry which is preliminary data.</text>
</comment>
<proteinExistence type="predicted"/>
<dbReference type="EMBL" id="JAWZYT010004747">
    <property type="protein sequence ID" value="KAK4292721.1"/>
    <property type="molecule type" value="Genomic_DNA"/>
</dbReference>
<reference evidence="2" key="1">
    <citation type="submission" date="2023-11" db="EMBL/GenBank/DDBJ databases">
        <title>Genome assemblies of two species of porcelain crab, Petrolisthes cinctipes and Petrolisthes manimaculis (Anomura: Porcellanidae).</title>
        <authorList>
            <person name="Angst P."/>
        </authorList>
    </citation>
    <scope>NUCLEOTIDE SEQUENCE</scope>
    <source>
        <strain evidence="2">PB745_02</strain>
        <tissue evidence="2">Gill</tissue>
    </source>
</reference>
<feature type="compositionally biased region" description="Basic and acidic residues" evidence="1">
    <location>
        <begin position="98"/>
        <end position="108"/>
    </location>
</feature>
<name>A0AAE1NNI8_9EUCA</name>
<protein>
    <submittedName>
        <fullName evidence="2">Uncharacterized protein</fullName>
    </submittedName>
</protein>
<organism evidence="2 3">
    <name type="scientific">Petrolisthes manimaculis</name>
    <dbReference type="NCBI Taxonomy" id="1843537"/>
    <lineage>
        <taxon>Eukaryota</taxon>
        <taxon>Metazoa</taxon>
        <taxon>Ecdysozoa</taxon>
        <taxon>Arthropoda</taxon>
        <taxon>Crustacea</taxon>
        <taxon>Multicrustacea</taxon>
        <taxon>Malacostraca</taxon>
        <taxon>Eumalacostraca</taxon>
        <taxon>Eucarida</taxon>
        <taxon>Decapoda</taxon>
        <taxon>Pleocyemata</taxon>
        <taxon>Anomura</taxon>
        <taxon>Galatheoidea</taxon>
        <taxon>Porcellanidae</taxon>
        <taxon>Petrolisthes</taxon>
    </lineage>
</organism>
<dbReference type="Proteomes" id="UP001292094">
    <property type="component" value="Unassembled WGS sequence"/>
</dbReference>
<sequence>MKMGGELAEDRRGTGGRRWAGCGRKKMGGMRAEEDGRDAGGRRWAGNWQKMGGMRAEEDGRDAGGTWGSKKKHIQVRIEMEYNNALICRDEGEMRRVERGEEAREPPRIHTHRHTDRPL</sequence>
<evidence type="ECO:0000313" key="2">
    <source>
        <dbReference type="EMBL" id="KAK4292721.1"/>
    </source>
</evidence>
<feature type="compositionally biased region" description="Basic residues" evidence="1">
    <location>
        <begin position="109"/>
        <end position="119"/>
    </location>
</feature>
<dbReference type="AlphaFoldDB" id="A0AAE1NNI8"/>
<feature type="compositionally biased region" description="Basic and acidic residues" evidence="1">
    <location>
        <begin position="31"/>
        <end position="41"/>
    </location>
</feature>
<evidence type="ECO:0000313" key="3">
    <source>
        <dbReference type="Proteomes" id="UP001292094"/>
    </source>
</evidence>
<gene>
    <name evidence="2" type="ORF">Pmani_034523</name>
</gene>
<feature type="region of interest" description="Disordered" evidence="1">
    <location>
        <begin position="1"/>
        <end position="71"/>
    </location>
</feature>
<evidence type="ECO:0000256" key="1">
    <source>
        <dbReference type="SAM" id="MobiDB-lite"/>
    </source>
</evidence>
<accession>A0AAE1NNI8</accession>
<feature type="region of interest" description="Disordered" evidence="1">
    <location>
        <begin position="98"/>
        <end position="119"/>
    </location>
</feature>
<keyword evidence="3" id="KW-1185">Reference proteome</keyword>